<dbReference type="PANTHER" id="PTHR43179">
    <property type="entry name" value="RHAMNOSYLTRANSFERASE WBBL"/>
    <property type="match status" value="1"/>
</dbReference>
<sequence length="610" mass="69835">MKTSIIILTFNQLDYTKKCIDSIRKYTKKNTYEIIIVDNNSTDGTTSWLKKQKDIKIIYNKDNVGFPKGCNQGIAVSTGENILLLNNDVIVTSRWLDNLIECLYSENDIGAVGPVTNNASYYQAIKVNYHSETEIQKFASTVNRLNPKMWEDRLKLVGFCMLIKKSVLDQVGLLDEQFSPGNFEDDDLSYRIRLAGFRLLLCRDTFIHHFGSASFKQDNSKYTALLKENSVKFMNKWGFDTSYSTLIRFEVAALVDSPEDAPLNILEVGCACGGTLLHLKNKYKKASLYGIEINKEAARSAGLFADISDQSIEGLELKYPPKFFDYILLADVLEHLQDPWKVLTTFKKYLKPNGKLLVSIPNVMHFSVMKRMLQGFWTYEDAGILDKTHLRFFTLYEIDKTFRQLGYHVKNYQTTSFPETEQDSDFIKKITQFVGNPKMAQQYRAYQYIFAAEVNSQIICNPIKAEEKNGSVEISQGDSRKLVFLLRRIENDIATAQNLNRLMEFLEAGVFSAIDIIRVAENDMIKKEEILQIVAVACYERKLIESAFTLLEKAYKWNKQNPITVYNLAYIVFKVGEAKVALGLLEQLEQKDDQIRGMIAEIKEALHESA</sequence>
<organism evidence="6 7">
    <name type="scientific">Sporomusa acidovorans (strain ATCC 49682 / DSM 3132 / Mol)</name>
    <dbReference type="NCBI Taxonomy" id="1123286"/>
    <lineage>
        <taxon>Bacteria</taxon>
        <taxon>Bacillati</taxon>
        <taxon>Bacillota</taxon>
        <taxon>Negativicutes</taxon>
        <taxon>Selenomonadales</taxon>
        <taxon>Sporomusaceae</taxon>
        <taxon>Sporomusa</taxon>
    </lineage>
</organism>
<keyword evidence="4" id="KW-0808">Transferase</keyword>
<dbReference type="CDD" id="cd04186">
    <property type="entry name" value="GT_2_like_c"/>
    <property type="match status" value="1"/>
</dbReference>
<evidence type="ECO:0000313" key="6">
    <source>
        <dbReference type="EMBL" id="XFO70815.1"/>
    </source>
</evidence>
<evidence type="ECO:0000256" key="2">
    <source>
        <dbReference type="ARBA" id="ARBA00006739"/>
    </source>
</evidence>
<dbReference type="InterPro" id="IPR029044">
    <property type="entry name" value="Nucleotide-diphossugar_trans"/>
</dbReference>
<dbReference type="RefSeq" id="WP_093794381.1">
    <property type="nucleotide sequence ID" value="NZ_CP155571.1"/>
</dbReference>
<comment type="pathway">
    <text evidence="1">Cell wall biogenesis; cell wall polysaccharide biosynthesis.</text>
</comment>
<evidence type="ECO:0000256" key="4">
    <source>
        <dbReference type="ARBA" id="ARBA00022679"/>
    </source>
</evidence>
<accession>A0ABZ3IXT8</accession>
<dbReference type="InterPro" id="IPR011990">
    <property type="entry name" value="TPR-like_helical_dom_sf"/>
</dbReference>
<dbReference type="Gene3D" id="3.90.550.10">
    <property type="entry name" value="Spore Coat Polysaccharide Biosynthesis Protein SpsA, Chain A"/>
    <property type="match status" value="1"/>
</dbReference>
<evidence type="ECO:0000259" key="5">
    <source>
        <dbReference type="Pfam" id="PF00535"/>
    </source>
</evidence>
<dbReference type="Pfam" id="PF00535">
    <property type="entry name" value="Glycos_transf_2"/>
    <property type="match status" value="1"/>
</dbReference>
<comment type="similarity">
    <text evidence="2">Belongs to the glycosyltransferase 2 family.</text>
</comment>
<dbReference type="SUPFAM" id="SSF53335">
    <property type="entry name" value="S-adenosyl-L-methionine-dependent methyltransferases"/>
    <property type="match status" value="1"/>
</dbReference>
<dbReference type="CDD" id="cd02440">
    <property type="entry name" value="AdoMet_MTases"/>
    <property type="match status" value="1"/>
</dbReference>
<protein>
    <recommendedName>
        <fullName evidence="5">Glycosyltransferase 2-like domain-containing protein</fullName>
    </recommendedName>
</protein>
<dbReference type="InterPro" id="IPR001173">
    <property type="entry name" value="Glyco_trans_2-like"/>
</dbReference>
<dbReference type="Pfam" id="PF13489">
    <property type="entry name" value="Methyltransf_23"/>
    <property type="match status" value="1"/>
</dbReference>
<keyword evidence="3" id="KW-0328">Glycosyltransferase</keyword>
<name>A0ABZ3IXT8_SPOA4</name>
<dbReference type="Gene3D" id="3.40.50.150">
    <property type="entry name" value="Vaccinia Virus protein VP39"/>
    <property type="match status" value="1"/>
</dbReference>
<dbReference type="SUPFAM" id="SSF48452">
    <property type="entry name" value="TPR-like"/>
    <property type="match status" value="1"/>
</dbReference>
<evidence type="ECO:0000313" key="7">
    <source>
        <dbReference type="Proteomes" id="UP000216052"/>
    </source>
</evidence>
<dbReference type="SUPFAM" id="SSF53448">
    <property type="entry name" value="Nucleotide-diphospho-sugar transferases"/>
    <property type="match status" value="1"/>
</dbReference>
<dbReference type="PANTHER" id="PTHR43179:SF12">
    <property type="entry name" value="GALACTOFURANOSYLTRANSFERASE GLFT2"/>
    <property type="match status" value="1"/>
</dbReference>
<feature type="domain" description="Glycosyltransferase 2-like" evidence="5">
    <location>
        <begin position="4"/>
        <end position="169"/>
    </location>
</feature>
<evidence type="ECO:0000256" key="3">
    <source>
        <dbReference type="ARBA" id="ARBA00022676"/>
    </source>
</evidence>
<dbReference type="EMBL" id="CP155571">
    <property type="protein sequence ID" value="XFO70815.1"/>
    <property type="molecule type" value="Genomic_DNA"/>
</dbReference>
<dbReference type="Proteomes" id="UP000216052">
    <property type="component" value="Chromosome"/>
</dbReference>
<evidence type="ECO:0000256" key="1">
    <source>
        <dbReference type="ARBA" id="ARBA00004776"/>
    </source>
</evidence>
<gene>
    <name evidence="6" type="ORF">SPACI_008150</name>
</gene>
<reference evidence="6" key="1">
    <citation type="submission" date="2024-05" db="EMBL/GenBank/DDBJ databases">
        <title>Isolation and characterization of Sporomusa carbonis sp. nov., a carboxydotrophic hydrogenogen in the genus of Sporomusa isolated from a charcoal burning pile.</title>
        <authorList>
            <person name="Boeer T."/>
            <person name="Rosenbaum F."/>
            <person name="Eysell L."/>
            <person name="Mueller V."/>
            <person name="Daniel R."/>
            <person name="Poehlein A."/>
        </authorList>
    </citation>
    <scope>NUCLEOTIDE SEQUENCE [LARGE SCALE GENOMIC DNA]</scope>
    <source>
        <strain evidence="6">DSM 3132</strain>
    </source>
</reference>
<keyword evidence="7" id="KW-1185">Reference proteome</keyword>
<proteinExistence type="inferred from homology"/>
<dbReference type="InterPro" id="IPR029063">
    <property type="entry name" value="SAM-dependent_MTases_sf"/>
</dbReference>